<gene>
    <name evidence="1" type="ORF">E2C01_047095</name>
</gene>
<organism evidence="1 2">
    <name type="scientific">Portunus trituberculatus</name>
    <name type="common">Swimming crab</name>
    <name type="synonym">Neptunus trituberculatus</name>
    <dbReference type="NCBI Taxonomy" id="210409"/>
    <lineage>
        <taxon>Eukaryota</taxon>
        <taxon>Metazoa</taxon>
        <taxon>Ecdysozoa</taxon>
        <taxon>Arthropoda</taxon>
        <taxon>Crustacea</taxon>
        <taxon>Multicrustacea</taxon>
        <taxon>Malacostraca</taxon>
        <taxon>Eumalacostraca</taxon>
        <taxon>Eucarida</taxon>
        <taxon>Decapoda</taxon>
        <taxon>Pleocyemata</taxon>
        <taxon>Brachyura</taxon>
        <taxon>Eubrachyura</taxon>
        <taxon>Portunoidea</taxon>
        <taxon>Portunidae</taxon>
        <taxon>Portuninae</taxon>
        <taxon>Portunus</taxon>
    </lineage>
</organism>
<reference evidence="1 2" key="1">
    <citation type="submission" date="2019-05" db="EMBL/GenBank/DDBJ databases">
        <title>Another draft genome of Portunus trituberculatus and its Hox gene families provides insights of decapod evolution.</title>
        <authorList>
            <person name="Jeong J.-H."/>
            <person name="Song I."/>
            <person name="Kim S."/>
            <person name="Choi T."/>
            <person name="Kim D."/>
            <person name="Ryu S."/>
            <person name="Kim W."/>
        </authorList>
    </citation>
    <scope>NUCLEOTIDE SEQUENCE [LARGE SCALE GENOMIC DNA]</scope>
    <source>
        <tissue evidence="1">Muscle</tissue>
    </source>
</reference>
<name>A0A5B7G6L7_PORTR</name>
<proteinExistence type="predicted"/>
<comment type="caution">
    <text evidence="1">The sequence shown here is derived from an EMBL/GenBank/DDBJ whole genome shotgun (WGS) entry which is preliminary data.</text>
</comment>
<evidence type="ECO:0000313" key="1">
    <source>
        <dbReference type="EMBL" id="MPC53207.1"/>
    </source>
</evidence>
<sequence length="68" mass="7728">MVATGGHPQPVIRTPPPHRSLVTPSVPSCFPPAYRPWQGFFVELRTSIHLCYFVSITCQYQLSVFPRK</sequence>
<accession>A0A5B7G6L7</accession>
<evidence type="ECO:0000313" key="2">
    <source>
        <dbReference type="Proteomes" id="UP000324222"/>
    </source>
</evidence>
<protein>
    <submittedName>
        <fullName evidence="1">Uncharacterized protein</fullName>
    </submittedName>
</protein>
<dbReference type="Proteomes" id="UP000324222">
    <property type="component" value="Unassembled WGS sequence"/>
</dbReference>
<dbReference type="AlphaFoldDB" id="A0A5B7G6L7"/>
<dbReference type="EMBL" id="VSRR010011457">
    <property type="protein sequence ID" value="MPC53207.1"/>
    <property type="molecule type" value="Genomic_DNA"/>
</dbReference>
<keyword evidence="2" id="KW-1185">Reference proteome</keyword>